<dbReference type="PANTHER" id="PTHR30151">
    <property type="entry name" value="ALKANE SULFONATE ABC TRANSPORTER-RELATED, MEMBRANE SUBUNIT"/>
    <property type="match status" value="1"/>
</dbReference>
<dbReference type="PROSITE" id="PS50928">
    <property type="entry name" value="ABC_TM1"/>
    <property type="match status" value="1"/>
</dbReference>
<evidence type="ECO:0000256" key="3">
    <source>
        <dbReference type="ARBA" id="ARBA00022475"/>
    </source>
</evidence>
<dbReference type="Proteomes" id="UP000183413">
    <property type="component" value="Unassembled WGS sequence"/>
</dbReference>
<evidence type="ECO:0000256" key="7">
    <source>
        <dbReference type="RuleBase" id="RU363032"/>
    </source>
</evidence>
<evidence type="ECO:0000313" key="10">
    <source>
        <dbReference type="EMBL" id="SFP20218.1"/>
    </source>
</evidence>
<keyword evidence="11" id="KW-1185">Reference proteome</keyword>
<keyword evidence="4 7" id="KW-0812">Transmembrane</keyword>
<keyword evidence="6 7" id="KW-0472">Membrane</keyword>
<dbReference type="Pfam" id="PF00528">
    <property type="entry name" value="BPD_transp_1"/>
    <property type="match status" value="1"/>
</dbReference>
<feature type="transmembrane region" description="Helical" evidence="7">
    <location>
        <begin position="39"/>
        <end position="58"/>
    </location>
</feature>
<feature type="compositionally biased region" description="Low complexity" evidence="8">
    <location>
        <begin position="10"/>
        <end position="24"/>
    </location>
</feature>
<dbReference type="PANTHER" id="PTHR30151:SF16">
    <property type="entry name" value="ABC TRANSPORTER PERMEASE PROTEIN"/>
    <property type="match status" value="1"/>
</dbReference>
<dbReference type="InterPro" id="IPR035906">
    <property type="entry name" value="MetI-like_sf"/>
</dbReference>
<reference evidence="10 11" key="1">
    <citation type="submission" date="2016-10" db="EMBL/GenBank/DDBJ databases">
        <authorList>
            <person name="de Groot N.N."/>
        </authorList>
    </citation>
    <scope>NUCLEOTIDE SEQUENCE [LARGE SCALE GENOMIC DNA]</scope>
    <source>
        <strain evidence="10 11">DSM 43067</strain>
    </source>
</reference>
<comment type="similarity">
    <text evidence="7">Belongs to the binding-protein-dependent transport system permease family.</text>
</comment>
<feature type="transmembrane region" description="Helical" evidence="7">
    <location>
        <begin position="250"/>
        <end position="271"/>
    </location>
</feature>
<gene>
    <name evidence="10" type="ORF">SAMN04489713_112124</name>
</gene>
<feature type="region of interest" description="Disordered" evidence="8">
    <location>
        <begin position="1"/>
        <end position="25"/>
    </location>
</feature>
<evidence type="ECO:0000256" key="4">
    <source>
        <dbReference type="ARBA" id="ARBA00022692"/>
    </source>
</evidence>
<keyword evidence="2 7" id="KW-0813">Transport</keyword>
<dbReference type="EMBL" id="FOVH01000012">
    <property type="protein sequence ID" value="SFP20218.1"/>
    <property type="molecule type" value="Genomic_DNA"/>
</dbReference>
<dbReference type="InterPro" id="IPR000515">
    <property type="entry name" value="MetI-like"/>
</dbReference>
<accession>A0A1I5NEI7</accession>
<keyword evidence="5 7" id="KW-1133">Transmembrane helix</keyword>
<sequence length="291" mass="31283">MSTHAQAEKPVPGTGPPDTQGTPPQMIMLSRRRRIVTRCLRGATALWLPVAVVGLWFITSRGSSSLYYPPLTDSLDALVSDFLTSRVTDTMLPSLRALVLGIVLALVVGLVVGYACGLSRITAGICGPVMDMFRATPVIALVPLFIAVLGIGSVSEVLLIAWAAVWPILLSTMDGVRSVDQGYRDTARALRMSVRRETMLVRLPAAAPRIMAGVDTAMSVAITAMVAIELYSSTQGVGRYLADAQTRFEIAGLYAGAIAAGIVGYAVAFAVRRFERRVALKWHYDMRNRGS</sequence>
<feature type="domain" description="ABC transmembrane type-1" evidence="9">
    <location>
        <begin position="87"/>
        <end position="275"/>
    </location>
</feature>
<comment type="subcellular location">
    <subcellularLocation>
        <location evidence="1 7">Cell membrane</location>
        <topology evidence="1 7">Multi-pass membrane protein</topology>
    </subcellularLocation>
</comment>
<dbReference type="Gene3D" id="1.10.3720.10">
    <property type="entry name" value="MetI-like"/>
    <property type="match status" value="1"/>
</dbReference>
<evidence type="ECO:0000256" key="1">
    <source>
        <dbReference type="ARBA" id="ARBA00004651"/>
    </source>
</evidence>
<evidence type="ECO:0000256" key="8">
    <source>
        <dbReference type="SAM" id="MobiDB-lite"/>
    </source>
</evidence>
<dbReference type="GO" id="GO:0005886">
    <property type="term" value="C:plasma membrane"/>
    <property type="evidence" value="ECO:0007669"/>
    <property type="project" value="UniProtKB-SubCell"/>
</dbReference>
<feature type="transmembrane region" description="Helical" evidence="7">
    <location>
        <begin position="97"/>
        <end position="117"/>
    </location>
</feature>
<evidence type="ECO:0000256" key="5">
    <source>
        <dbReference type="ARBA" id="ARBA00022989"/>
    </source>
</evidence>
<evidence type="ECO:0000256" key="6">
    <source>
        <dbReference type="ARBA" id="ARBA00023136"/>
    </source>
</evidence>
<dbReference type="AlphaFoldDB" id="A0A1I5NEI7"/>
<dbReference type="STRING" id="1993.SAMN04489713_112124"/>
<protein>
    <submittedName>
        <fullName evidence="10">ABC-type nitrate/sulfonate/bicarbonate transport system, permease component</fullName>
    </submittedName>
</protein>
<evidence type="ECO:0000313" key="11">
    <source>
        <dbReference type="Proteomes" id="UP000183413"/>
    </source>
</evidence>
<evidence type="ECO:0000259" key="9">
    <source>
        <dbReference type="PROSITE" id="PS50928"/>
    </source>
</evidence>
<name>A0A1I5NEI7_9ACTN</name>
<organism evidence="10 11">
    <name type="scientific">Actinomadura madurae</name>
    <dbReference type="NCBI Taxonomy" id="1993"/>
    <lineage>
        <taxon>Bacteria</taxon>
        <taxon>Bacillati</taxon>
        <taxon>Actinomycetota</taxon>
        <taxon>Actinomycetes</taxon>
        <taxon>Streptosporangiales</taxon>
        <taxon>Thermomonosporaceae</taxon>
        <taxon>Actinomadura</taxon>
    </lineage>
</organism>
<feature type="transmembrane region" description="Helical" evidence="7">
    <location>
        <begin position="138"/>
        <end position="165"/>
    </location>
</feature>
<keyword evidence="3" id="KW-1003">Cell membrane</keyword>
<dbReference type="GO" id="GO:0055085">
    <property type="term" value="P:transmembrane transport"/>
    <property type="evidence" value="ECO:0007669"/>
    <property type="project" value="InterPro"/>
</dbReference>
<dbReference type="eggNOG" id="COG0600">
    <property type="taxonomic scope" value="Bacteria"/>
</dbReference>
<dbReference type="CDD" id="cd06261">
    <property type="entry name" value="TM_PBP2"/>
    <property type="match status" value="1"/>
</dbReference>
<evidence type="ECO:0000256" key="2">
    <source>
        <dbReference type="ARBA" id="ARBA00022448"/>
    </source>
</evidence>
<dbReference type="SUPFAM" id="SSF161098">
    <property type="entry name" value="MetI-like"/>
    <property type="match status" value="1"/>
</dbReference>
<dbReference type="InParanoid" id="A0A1I5NEI7"/>
<proteinExistence type="inferred from homology"/>